<accession>A0A8K0IU17</accession>
<keyword evidence="3" id="KW-1185">Reference proteome</keyword>
<sequence length="204" mass="21619">MKFGSSEAELSLRVCHQLTPYKEFTGGGVKFGQGKPSSPSSSSSRKSGQRSRKFFSSARGKPSSPSSSSSKKSGQKKHEVLPRKLSRESGTKFGASEAESTSNLVIGIKFGSSEAELPLGYVTKEAPYKEFIGGGMKFGQAKPGSTSSSSSRKSGQKKHEVLPWKLSRKSGTKFGASEGGMKSSRGMKFSASEAELPPQTSSSE</sequence>
<feature type="region of interest" description="Disordered" evidence="1">
    <location>
        <begin position="135"/>
        <end position="204"/>
    </location>
</feature>
<evidence type="ECO:0000256" key="1">
    <source>
        <dbReference type="SAM" id="MobiDB-lite"/>
    </source>
</evidence>
<evidence type="ECO:0000313" key="3">
    <source>
        <dbReference type="Proteomes" id="UP000797356"/>
    </source>
</evidence>
<feature type="compositionally biased region" description="Low complexity" evidence="1">
    <location>
        <begin position="32"/>
        <end position="46"/>
    </location>
</feature>
<gene>
    <name evidence="2" type="ORF">COCNU_13G007630</name>
</gene>
<name>A0A8K0IU17_COCNU</name>
<evidence type="ECO:0000313" key="2">
    <source>
        <dbReference type="EMBL" id="KAG1366973.1"/>
    </source>
</evidence>
<reference evidence="2" key="1">
    <citation type="journal article" date="2017" name="Gigascience">
        <title>The genome draft of coconut (Cocos nucifera).</title>
        <authorList>
            <person name="Xiao Y."/>
            <person name="Xu P."/>
            <person name="Fan H."/>
            <person name="Baudouin L."/>
            <person name="Xia W."/>
            <person name="Bocs S."/>
            <person name="Xu J."/>
            <person name="Li Q."/>
            <person name="Guo A."/>
            <person name="Zhou L."/>
            <person name="Li J."/>
            <person name="Wu Y."/>
            <person name="Ma Z."/>
            <person name="Armero A."/>
            <person name="Issali A.E."/>
            <person name="Liu N."/>
            <person name="Peng M."/>
            <person name="Yang Y."/>
        </authorList>
    </citation>
    <scope>NUCLEOTIDE SEQUENCE</scope>
    <source>
        <tissue evidence="2">Spear leaf of Hainan Tall coconut</tissue>
    </source>
</reference>
<reference evidence="2" key="2">
    <citation type="submission" date="2019-07" db="EMBL/GenBank/DDBJ databases">
        <authorList>
            <person name="Yang Y."/>
            <person name="Bocs S."/>
            <person name="Baudouin L."/>
        </authorList>
    </citation>
    <scope>NUCLEOTIDE SEQUENCE</scope>
    <source>
        <tissue evidence="2">Spear leaf of Hainan Tall coconut</tissue>
    </source>
</reference>
<protein>
    <submittedName>
        <fullName evidence="2">Uncharacterized protein</fullName>
    </submittedName>
</protein>
<dbReference type="EMBL" id="CM017884">
    <property type="protein sequence ID" value="KAG1366973.1"/>
    <property type="molecule type" value="Genomic_DNA"/>
</dbReference>
<feature type="compositionally biased region" description="Low complexity" evidence="1">
    <location>
        <begin position="54"/>
        <end position="72"/>
    </location>
</feature>
<comment type="caution">
    <text evidence="2">The sequence shown here is derived from an EMBL/GenBank/DDBJ whole genome shotgun (WGS) entry which is preliminary data.</text>
</comment>
<dbReference type="AlphaFoldDB" id="A0A8K0IU17"/>
<feature type="compositionally biased region" description="Basic and acidic residues" evidence="1">
    <location>
        <begin position="76"/>
        <end position="90"/>
    </location>
</feature>
<proteinExistence type="predicted"/>
<feature type="region of interest" description="Disordered" evidence="1">
    <location>
        <begin position="24"/>
        <end position="99"/>
    </location>
</feature>
<dbReference type="Proteomes" id="UP000797356">
    <property type="component" value="Chromosome 13"/>
</dbReference>
<organism evidence="2 3">
    <name type="scientific">Cocos nucifera</name>
    <name type="common">Coconut palm</name>
    <dbReference type="NCBI Taxonomy" id="13894"/>
    <lineage>
        <taxon>Eukaryota</taxon>
        <taxon>Viridiplantae</taxon>
        <taxon>Streptophyta</taxon>
        <taxon>Embryophyta</taxon>
        <taxon>Tracheophyta</taxon>
        <taxon>Spermatophyta</taxon>
        <taxon>Magnoliopsida</taxon>
        <taxon>Liliopsida</taxon>
        <taxon>Arecaceae</taxon>
        <taxon>Arecoideae</taxon>
        <taxon>Cocoseae</taxon>
        <taxon>Attaleinae</taxon>
        <taxon>Cocos</taxon>
    </lineage>
</organism>